<sequence>MKARWLVMTLAFFAVPAMADTVIDIEQLANESGLSKRQVSMVLGARSAYAEYPASYTLVKRKFEAAVGPHRFAQLVAAMRKAQESGEAVAVQVPRPDSGS</sequence>
<feature type="chain" id="PRO_5046880005" description="DUF4148 domain-containing protein" evidence="1">
    <location>
        <begin position="20"/>
        <end position="100"/>
    </location>
</feature>
<name>A0ABY6BG09_9GAMM</name>
<evidence type="ECO:0008006" key="4">
    <source>
        <dbReference type="Google" id="ProtNLM"/>
    </source>
</evidence>
<dbReference type="Proteomes" id="UP001064632">
    <property type="component" value="Chromosome"/>
</dbReference>
<feature type="signal peptide" evidence="1">
    <location>
        <begin position="1"/>
        <end position="19"/>
    </location>
</feature>
<dbReference type="EMBL" id="CP104694">
    <property type="protein sequence ID" value="UXI68804.1"/>
    <property type="molecule type" value="Genomic_DNA"/>
</dbReference>
<proteinExistence type="predicted"/>
<evidence type="ECO:0000313" key="2">
    <source>
        <dbReference type="EMBL" id="UXI68804.1"/>
    </source>
</evidence>
<keyword evidence="1" id="KW-0732">Signal</keyword>
<keyword evidence="3" id="KW-1185">Reference proteome</keyword>
<evidence type="ECO:0000313" key="3">
    <source>
        <dbReference type="Proteomes" id="UP001064632"/>
    </source>
</evidence>
<organism evidence="2 3">
    <name type="scientific">Tahibacter amnicola</name>
    <dbReference type="NCBI Taxonomy" id="2976241"/>
    <lineage>
        <taxon>Bacteria</taxon>
        <taxon>Pseudomonadati</taxon>
        <taxon>Pseudomonadota</taxon>
        <taxon>Gammaproteobacteria</taxon>
        <taxon>Lysobacterales</taxon>
        <taxon>Rhodanobacteraceae</taxon>
        <taxon>Tahibacter</taxon>
    </lineage>
</organism>
<reference evidence="2" key="1">
    <citation type="submission" date="2022-09" db="EMBL/GenBank/DDBJ databases">
        <title>Tahibacter sp. nov., isolated from a fresh water.</title>
        <authorList>
            <person name="Baek J.H."/>
            <person name="Lee J.K."/>
            <person name="Kim J.M."/>
            <person name="Jeon C.O."/>
        </authorList>
    </citation>
    <scope>NUCLEOTIDE SEQUENCE</scope>
    <source>
        <strain evidence="2">W38</strain>
    </source>
</reference>
<accession>A0ABY6BG09</accession>
<evidence type="ECO:0000256" key="1">
    <source>
        <dbReference type="SAM" id="SignalP"/>
    </source>
</evidence>
<dbReference type="RefSeq" id="WP_261695763.1">
    <property type="nucleotide sequence ID" value="NZ_CP104694.1"/>
</dbReference>
<protein>
    <recommendedName>
        <fullName evidence="4">DUF4148 domain-containing protein</fullName>
    </recommendedName>
</protein>
<gene>
    <name evidence="2" type="ORF">N4264_03880</name>
</gene>